<evidence type="ECO:0000256" key="12">
    <source>
        <dbReference type="HAMAP-Rule" id="MF_00234"/>
    </source>
</evidence>
<evidence type="ECO:0000256" key="2">
    <source>
        <dbReference type="ARBA" id="ARBA00004496"/>
    </source>
</evidence>
<dbReference type="AlphaFoldDB" id="A0A7J3SJG9"/>
<keyword evidence="8 12" id="KW-0547">Nucleotide-binding</keyword>
<comment type="subcellular location">
    <subcellularLocation>
        <location evidence="2 12">Cytoplasm</location>
    </subcellularLocation>
</comment>
<keyword evidence="6 12" id="KW-0963">Cytoplasm</keyword>
<dbReference type="Gene3D" id="3.40.50.300">
    <property type="entry name" value="P-loop containing nucleotide triphosphate hydrolases"/>
    <property type="match status" value="1"/>
</dbReference>
<evidence type="ECO:0000256" key="7">
    <source>
        <dbReference type="ARBA" id="ARBA00022679"/>
    </source>
</evidence>
<keyword evidence="10 12" id="KW-0067">ATP-binding</keyword>
<dbReference type="GO" id="GO:0005524">
    <property type="term" value="F:ATP binding"/>
    <property type="evidence" value="ECO:0007669"/>
    <property type="project" value="UniProtKB-UniRule"/>
</dbReference>
<evidence type="ECO:0000256" key="8">
    <source>
        <dbReference type="ARBA" id="ARBA00022741"/>
    </source>
</evidence>
<evidence type="ECO:0000256" key="11">
    <source>
        <dbReference type="ARBA" id="ARBA00033336"/>
    </source>
</evidence>
<dbReference type="GO" id="GO:0004017">
    <property type="term" value="F:AMP kinase activity"/>
    <property type="evidence" value="ECO:0007669"/>
    <property type="project" value="UniProtKB-UniRule"/>
</dbReference>
<dbReference type="EC" id="2.7.4.3" evidence="4 12"/>
<reference evidence="13" key="1">
    <citation type="journal article" date="2020" name="mSystems">
        <title>Genome- and Community-Level Interaction Insights into Carbon Utilization and Element Cycling Functions of Hydrothermarchaeota in Hydrothermal Sediment.</title>
        <authorList>
            <person name="Zhou Z."/>
            <person name="Liu Y."/>
            <person name="Xu W."/>
            <person name="Pan J."/>
            <person name="Luo Z.H."/>
            <person name="Li M."/>
        </authorList>
    </citation>
    <scope>NUCLEOTIDE SEQUENCE [LARGE SCALE GENOMIC DNA]</scope>
    <source>
        <strain evidence="13">SpSt-885</strain>
    </source>
</reference>
<dbReference type="HAMAP" id="MF_00234">
    <property type="entry name" value="Adenylate_kinase_AdkA"/>
    <property type="match status" value="1"/>
</dbReference>
<dbReference type="InterPro" id="IPR023477">
    <property type="entry name" value="Adenylate_kinase_AdkA"/>
</dbReference>
<proteinExistence type="inferred from homology"/>
<dbReference type="EMBL" id="DTLS01000030">
    <property type="protein sequence ID" value="HGZ59771.1"/>
    <property type="molecule type" value="Genomic_DNA"/>
</dbReference>
<feature type="binding site" evidence="12">
    <location>
        <begin position="13"/>
        <end position="21"/>
    </location>
    <ligand>
        <name>ATP</name>
        <dbReference type="ChEBI" id="CHEBI:30616"/>
    </ligand>
</feature>
<organism evidence="13">
    <name type="scientific">Fervidicoccus fontis</name>
    <dbReference type="NCBI Taxonomy" id="683846"/>
    <lineage>
        <taxon>Archaea</taxon>
        <taxon>Thermoproteota</taxon>
        <taxon>Thermoprotei</taxon>
        <taxon>Fervidicoccales</taxon>
        <taxon>Fervidicoccaceae</taxon>
        <taxon>Fervidicoccus</taxon>
    </lineage>
</organism>
<evidence type="ECO:0000313" key="13">
    <source>
        <dbReference type="EMBL" id="HGZ59771.1"/>
    </source>
</evidence>
<comment type="catalytic activity">
    <reaction evidence="1 12">
        <text>AMP + ATP = 2 ADP</text>
        <dbReference type="Rhea" id="RHEA:12973"/>
        <dbReference type="ChEBI" id="CHEBI:30616"/>
        <dbReference type="ChEBI" id="CHEBI:456215"/>
        <dbReference type="ChEBI" id="CHEBI:456216"/>
        <dbReference type="EC" id="2.7.4.3"/>
    </reaction>
</comment>
<evidence type="ECO:0000256" key="10">
    <source>
        <dbReference type="ARBA" id="ARBA00022840"/>
    </source>
</evidence>
<evidence type="ECO:0000256" key="5">
    <source>
        <dbReference type="ARBA" id="ARBA00019926"/>
    </source>
</evidence>
<dbReference type="Pfam" id="PF13207">
    <property type="entry name" value="AAA_17"/>
    <property type="match status" value="1"/>
</dbReference>
<protein>
    <recommendedName>
        <fullName evidence="5 12">Adenylate kinase</fullName>
        <shortName evidence="12">AK</shortName>
        <ecNumber evidence="4 12">2.7.4.3</ecNumber>
    </recommendedName>
    <alternativeName>
        <fullName evidence="11 12">ATP-AMP transphosphorylase</fullName>
    </alternativeName>
</protein>
<comment type="caution">
    <text evidence="13">The sequence shown here is derived from an EMBL/GenBank/DDBJ whole genome shotgun (WGS) entry which is preliminary data.</text>
</comment>
<evidence type="ECO:0000256" key="3">
    <source>
        <dbReference type="ARBA" id="ARBA00007088"/>
    </source>
</evidence>
<dbReference type="NCBIfam" id="NF003122">
    <property type="entry name" value="PRK04040.1"/>
    <property type="match status" value="1"/>
</dbReference>
<keyword evidence="9 12" id="KW-0418">Kinase</keyword>
<dbReference type="GO" id="GO:0005737">
    <property type="term" value="C:cytoplasm"/>
    <property type="evidence" value="ECO:0007669"/>
    <property type="project" value="UniProtKB-SubCell"/>
</dbReference>
<dbReference type="InterPro" id="IPR027417">
    <property type="entry name" value="P-loop_NTPase"/>
</dbReference>
<name>A0A7J3SJG9_9CREN</name>
<gene>
    <name evidence="12" type="primary">adkA</name>
    <name evidence="13" type="ORF">ENW83_01000</name>
</gene>
<dbReference type="SUPFAM" id="SSF52540">
    <property type="entry name" value="P-loop containing nucleoside triphosphate hydrolases"/>
    <property type="match status" value="1"/>
</dbReference>
<accession>A0A7J3SJG9</accession>
<comment type="similarity">
    <text evidence="3 12">Belongs to the archaeal adenylate kinase family.</text>
</comment>
<evidence type="ECO:0000256" key="6">
    <source>
        <dbReference type="ARBA" id="ARBA00022490"/>
    </source>
</evidence>
<evidence type="ECO:0000256" key="9">
    <source>
        <dbReference type="ARBA" id="ARBA00022777"/>
    </source>
</evidence>
<sequence length="205" mass="22514">MEKANIKTLIVTGIPGVGKTTVINELSSMLKGRGIQSFIANFGDYMLKTALTEGLVSSRDQIRKLPHRVQIRLQSLAARSIAEEARRKLIEGGVVLVDTHAIVKTSSGLWPGLPSHVVMELNPDVIIVVEASPEEIYRRQSEDRTRDRKDIQEKGIEEIKELLASARYAALSSAVLVGASVLHVLNERGKVKEAAESILRVIDTI</sequence>
<evidence type="ECO:0000256" key="1">
    <source>
        <dbReference type="ARBA" id="ARBA00000582"/>
    </source>
</evidence>
<keyword evidence="7 12" id="KW-0808">Transferase</keyword>
<evidence type="ECO:0000256" key="4">
    <source>
        <dbReference type="ARBA" id="ARBA00012955"/>
    </source>
</evidence>